<name>A0A517SPG4_9BACT</name>
<feature type="domain" description="DUF2344" evidence="2">
    <location>
        <begin position="39"/>
        <end position="222"/>
    </location>
</feature>
<keyword evidence="4" id="KW-1185">Reference proteome</keyword>
<accession>A0A517SPG4</accession>
<organism evidence="3 4">
    <name type="scientific">Stieleria bergensis</name>
    <dbReference type="NCBI Taxonomy" id="2528025"/>
    <lineage>
        <taxon>Bacteria</taxon>
        <taxon>Pseudomonadati</taxon>
        <taxon>Planctomycetota</taxon>
        <taxon>Planctomycetia</taxon>
        <taxon>Pirellulales</taxon>
        <taxon>Pirellulaceae</taxon>
        <taxon>Stieleria</taxon>
    </lineage>
</organism>
<dbReference type="OrthoDB" id="9780488at2"/>
<evidence type="ECO:0000313" key="3">
    <source>
        <dbReference type="EMBL" id="QDT58011.1"/>
    </source>
</evidence>
<sequence length="276" mass="30550">MSPLQNDSESPTTSDASPANTEQPVADETAQAVAPLRLRYRIRFSKDGLLRWTSHRDLARLWERLLRRAQLSLSMTEGFHPKPRISFPSALALGVSGQREVVELDLSEDILAADLLEKLSSDRQPGLCLHSVQRIPQSAGKAKLRELQYTISLPDPELYESNVDLNNVQQAMDELMQQSSVTIERKKKQQTFSIKEQINALKLSDQGIQLHLAASDGATLKPSDVLDLIGCADWVSGGSKITRTDVVLQRELEPADPELFAQTNPSSPDDDTIGEV</sequence>
<protein>
    <recommendedName>
        <fullName evidence="2">DUF2344 domain-containing protein</fullName>
    </recommendedName>
</protein>
<proteinExistence type="predicted"/>
<dbReference type="AlphaFoldDB" id="A0A517SPG4"/>
<feature type="compositionally biased region" description="Polar residues" evidence="1">
    <location>
        <begin position="1"/>
        <end position="23"/>
    </location>
</feature>
<dbReference type="NCBIfam" id="TIGR03936">
    <property type="entry name" value="sam_1_link_chp"/>
    <property type="match status" value="1"/>
</dbReference>
<feature type="region of interest" description="Disordered" evidence="1">
    <location>
        <begin position="1"/>
        <end position="30"/>
    </location>
</feature>
<evidence type="ECO:0000256" key="1">
    <source>
        <dbReference type="SAM" id="MobiDB-lite"/>
    </source>
</evidence>
<reference evidence="3 4" key="1">
    <citation type="submission" date="2019-02" db="EMBL/GenBank/DDBJ databases">
        <title>Deep-cultivation of Planctomycetes and their phenomic and genomic characterization uncovers novel biology.</title>
        <authorList>
            <person name="Wiegand S."/>
            <person name="Jogler M."/>
            <person name="Boedeker C."/>
            <person name="Pinto D."/>
            <person name="Vollmers J."/>
            <person name="Rivas-Marin E."/>
            <person name="Kohn T."/>
            <person name="Peeters S.H."/>
            <person name="Heuer A."/>
            <person name="Rast P."/>
            <person name="Oberbeckmann S."/>
            <person name="Bunk B."/>
            <person name="Jeske O."/>
            <person name="Meyerdierks A."/>
            <person name="Storesund J.E."/>
            <person name="Kallscheuer N."/>
            <person name="Luecker S."/>
            <person name="Lage O.M."/>
            <person name="Pohl T."/>
            <person name="Merkel B.J."/>
            <person name="Hornburger P."/>
            <person name="Mueller R.-W."/>
            <person name="Bruemmer F."/>
            <person name="Labrenz M."/>
            <person name="Spormann A.M."/>
            <person name="Op den Camp H."/>
            <person name="Overmann J."/>
            <person name="Amann R."/>
            <person name="Jetten M.S.M."/>
            <person name="Mascher T."/>
            <person name="Medema M.H."/>
            <person name="Devos D.P."/>
            <person name="Kaster A.-K."/>
            <person name="Ovreas L."/>
            <person name="Rohde M."/>
            <person name="Galperin M.Y."/>
            <person name="Jogler C."/>
        </authorList>
    </citation>
    <scope>NUCLEOTIDE SEQUENCE [LARGE SCALE GENOMIC DNA]</scope>
    <source>
        <strain evidence="3 4">SV_7m_r</strain>
    </source>
</reference>
<dbReference type="EMBL" id="CP036272">
    <property type="protein sequence ID" value="QDT58011.1"/>
    <property type="molecule type" value="Genomic_DNA"/>
</dbReference>
<feature type="region of interest" description="Disordered" evidence="1">
    <location>
        <begin position="253"/>
        <end position="276"/>
    </location>
</feature>
<gene>
    <name evidence="3" type="ORF">SV7mr_05000</name>
</gene>
<dbReference type="RefSeq" id="WP_145268867.1">
    <property type="nucleotide sequence ID" value="NZ_CP036272.1"/>
</dbReference>
<dbReference type="Proteomes" id="UP000315003">
    <property type="component" value="Chromosome"/>
</dbReference>
<dbReference type="Pfam" id="PF10105">
    <property type="entry name" value="DUF2344"/>
    <property type="match status" value="1"/>
</dbReference>
<dbReference type="InterPro" id="IPR018768">
    <property type="entry name" value="DUF2344"/>
</dbReference>
<evidence type="ECO:0000259" key="2">
    <source>
        <dbReference type="Pfam" id="PF10105"/>
    </source>
</evidence>
<evidence type="ECO:0000313" key="4">
    <source>
        <dbReference type="Proteomes" id="UP000315003"/>
    </source>
</evidence>